<keyword evidence="3" id="KW-0446">Lipid-binding</keyword>
<evidence type="ECO:0000313" key="6">
    <source>
        <dbReference type="Proteomes" id="UP001596157"/>
    </source>
</evidence>
<evidence type="ECO:0000256" key="1">
    <source>
        <dbReference type="ARBA" id="ARBA00004255"/>
    </source>
</evidence>
<sequence>MLVAHDLLLLLIDDESGKVSFGMSEPDKALAGAVLVDLAERDLVGVADGRLAAKPGPTPPEPVLAQALAVVRERDGQKPKNVLGPLAKGLRDHLADDLVEAGILRRDEKKVLGLFPTTRLPTADASRETTLRAHLAAVLAGTAEPDGRTGALIALLHAMDVVTRVIPADDKKAAKRRAKQIAVGDWAAAAVRKAVQEVQSAVMVAVIASTGATTAGTT</sequence>
<organism evidence="5 6">
    <name type="scientific">Actinokineospora guangxiensis</name>
    <dbReference type="NCBI Taxonomy" id="1490288"/>
    <lineage>
        <taxon>Bacteria</taxon>
        <taxon>Bacillati</taxon>
        <taxon>Actinomycetota</taxon>
        <taxon>Actinomycetes</taxon>
        <taxon>Pseudonocardiales</taxon>
        <taxon>Pseudonocardiaceae</taxon>
        <taxon>Actinokineospora</taxon>
    </lineage>
</organism>
<dbReference type="Proteomes" id="UP001596157">
    <property type="component" value="Unassembled WGS sequence"/>
</dbReference>
<comment type="caution">
    <text evidence="5">The sequence shown here is derived from an EMBL/GenBank/DDBJ whole genome shotgun (WGS) entry which is preliminary data.</text>
</comment>
<dbReference type="PANTHER" id="PTHR12704">
    <property type="entry name" value="TRANS-GOLGI PROTEIN GMX33"/>
    <property type="match status" value="1"/>
</dbReference>
<proteinExistence type="predicted"/>
<dbReference type="RefSeq" id="WP_378251025.1">
    <property type="nucleotide sequence ID" value="NZ_JBHSKF010000021.1"/>
</dbReference>
<dbReference type="InterPro" id="IPR038261">
    <property type="entry name" value="GPP34-like_sf"/>
</dbReference>
<accession>A0ABW0EW42</accession>
<evidence type="ECO:0000256" key="3">
    <source>
        <dbReference type="ARBA" id="ARBA00023121"/>
    </source>
</evidence>
<name>A0ABW0EW42_9PSEU</name>
<comment type="subcellular location">
    <subcellularLocation>
        <location evidence="1">Golgi apparatus membrane</location>
        <topology evidence="1">Peripheral membrane protein</topology>
        <orientation evidence="1">Cytoplasmic side</orientation>
    </subcellularLocation>
</comment>
<keyword evidence="6" id="KW-1185">Reference proteome</keyword>
<dbReference type="PANTHER" id="PTHR12704:SF2">
    <property type="entry name" value="GOLGI PHOSPHOPROTEIN 3 HOMOLOG SAURON"/>
    <property type="match status" value="1"/>
</dbReference>
<evidence type="ECO:0000256" key="2">
    <source>
        <dbReference type="ARBA" id="ARBA00023034"/>
    </source>
</evidence>
<dbReference type="EMBL" id="JBHSKF010000021">
    <property type="protein sequence ID" value="MFC5291112.1"/>
    <property type="molecule type" value="Genomic_DNA"/>
</dbReference>
<keyword evidence="2" id="KW-0333">Golgi apparatus</keyword>
<evidence type="ECO:0000313" key="5">
    <source>
        <dbReference type="EMBL" id="MFC5291112.1"/>
    </source>
</evidence>
<gene>
    <name evidence="5" type="ORF">ACFPM7_29020</name>
</gene>
<reference evidence="6" key="1">
    <citation type="journal article" date="2019" name="Int. J. Syst. Evol. Microbiol.">
        <title>The Global Catalogue of Microorganisms (GCM) 10K type strain sequencing project: providing services to taxonomists for standard genome sequencing and annotation.</title>
        <authorList>
            <consortium name="The Broad Institute Genomics Platform"/>
            <consortium name="The Broad Institute Genome Sequencing Center for Infectious Disease"/>
            <person name="Wu L."/>
            <person name="Ma J."/>
        </authorList>
    </citation>
    <scope>NUCLEOTIDE SEQUENCE [LARGE SCALE GENOMIC DNA]</scope>
    <source>
        <strain evidence="6">CCUG 59778</strain>
    </source>
</reference>
<keyword evidence="4" id="KW-0472">Membrane</keyword>
<evidence type="ECO:0000256" key="4">
    <source>
        <dbReference type="ARBA" id="ARBA00023136"/>
    </source>
</evidence>
<protein>
    <submittedName>
        <fullName evidence="5">GPP34 family phosphoprotein</fullName>
    </submittedName>
</protein>
<dbReference type="Gene3D" id="1.10.3630.10">
    <property type="entry name" value="yeast vps74-n-term truncation variant domain like"/>
    <property type="match status" value="1"/>
</dbReference>
<dbReference type="InterPro" id="IPR008628">
    <property type="entry name" value="GPP34-like"/>
</dbReference>
<dbReference type="Pfam" id="PF05719">
    <property type="entry name" value="GPP34"/>
    <property type="match status" value="1"/>
</dbReference>